<feature type="domain" description="Choloylglycine hydrolase/NAAA C-terminal" evidence="3">
    <location>
        <begin position="27"/>
        <end position="341"/>
    </location>
</feature>
<sequence length="368" mass="39522">MSLHRHWVICLLILSISVLLPAPVVACTGIKLVGADGTVVFGRTQEWGKFDLKPQIAAYPSGTSFQSSVPGGDKGIAWKAKYGLAGVLLMNRVINTGMNEAGLAGGMFFHKGFAEYAKYDAGKAAVSMAPSALLTYILSNFATVDEVKQGLSAIRVVPVVDPALGIPFPLHAMITDPAGNAIVIEFKGGKAIVFDNPVGVITNNPTFDWQLTNLRNYGNLSNTPFADTKWGDYEITPLAGGSGMLGLPGDFTSPSRFVRAAAFVQTARKTTGGEDTVQEAFRILDSFDLSATQSEGSAGATGPSLLAGTQYTVLNDTKNKIIYYHTMFNRRVRMVDLTKIDFKMGKALSMPLDQVRKQDVDEVTGKLR</sequence>
<dbReference type="KEGG" id="psel:GM415_09795"/>
<keyword evidence="2 4" id="KW-0378">Hydrolase</keyword>
<dbReference type="InterPro" id="IPR052193">
    <property type="entry name" value="Peptidase_C59"/>
</dbReference>
<dbReference type="SUPFAM" id="SSF56235">
    <property type="entry name" value="N-terminal nucleophile aminohydrolases (Ntn hydrolases)"/>
    <property type="match status" value="1"/>
</dbReference>
<dbReference type="RefSeq" id="WP_158947692.1">
    <property type="nucleotide sequence ID" value="NZ_CP046400.1"/>
</dbReference>
<dbReference type="Gene3D" id="3.60.60.10">
    <property type="entry name" value="Penicillin V Acylase, Chain A"/>
    <property type="match status" value="1"/>
</dbReference>
<dbReference type="Pfam" id="PF02275">
    <property type="entry name" value="CBAH"/>
    <property type="match status" value="1"/>
</dbReference>
<gene>
    <name evidence="4" type="ORF">GM415_09795</name>
</gene>
<dbReference type="EMBL" id="CP046400">
    <property type="protein sequence ID" value="QGY40410.1"/>
    <property type="molecule type" value="Genomic_DNA"/>
</dbReference>
<dbReference type="AlphaFoldDB" id="A0A6I6JHA9"/>
<name>A0A6I6JHA9_9BACT</name>
<organism evidence="4 5">
    <name type="scientific">Pseudodesulfovibrio cashew</name>
    <dbReference type="NCBI Taxonomy" id="2678688"/>
    <lineage>
        <taxon>Bacteria</taxon>
        <taxon>Pseudomonadati</taxon>
        <taxon>Thermodesulfobacteriota</taxon>
        <taxon>Desulfovibrionia</taxon>
        <taxon>Desulfovibrionales</taxon>
        <taxon>Desulfovibrionaceae</taxon>
    </lineage>
</organism>
<evidence type="ECO:0000256" key="2">
    <source>
        <dbReference type="ARBA" id="ARBA00022801"/>
    </source>
</evidence>
<accession>A0A6I6JHA9</accession>
<dbReference type="PANTHER" id="PTHR35527">
    <property type="entry name" value="CHOLOYLGLYCINE HYDROLASE"/>
    <property type="match status" value="1"/>
</dbReference>
<dbReference type="Proteomes" id="UP000428328">
    <property type="component" value="Chromosome"/>
</dbReference>
<evidence type="ECO:0000313" key="4">
    <source>
        <dbReference type="EMBL" id="QGY40410.1"/>
    </source>
</evidence>
<dbReference type="InterPro" id="IPR029132">
    <property type="entry name" value="CBAH/NAAA_C"/>
</dbReference>
<dbReference type="InterPro" id="IPR029055">
    <property type="entry name" value="Ntn_hydrolases_N"/>
</dbReference>
<dbReference type="PANTHER" id="PTHR35527:SF2">
    <property type="entry name" value="HYDROLASE"/>
    <property type="match status" value="1"/>
</dbReference>
<protein>
    <submittedName>
        <fullName evidence="4">Linear amide C-N hydrolase</fullName>
    </submittedName>
</protein>
<reference evidence="4 5" key="1">
    <citation type="submission" date="2019-11" db="EMBL/GenBank/DDBJ databases">
        <authorList>
            <person name="Zheng R.K."/>
            <person name="Sun C.M."/>
        </authorList>
    </citation>
    <scope>NUCLEOTIDE SEQUENCE [LARGE SCALE GENOMIC DNA]</scope>
    <source>
        <strain evidence="4 5">SRB007</strain>
    </source>
</reference>
<comment type="similarity">
    <text evidence="1">Belongs to the peptidase C59 family.</text>
</comment>
<keyword evidence="5" id="KW-1185">Reference proteome</keyword>
<dbReference type="CDD" id="cd00542">
    <property type="entry name" value="Ntn_PVA"/>
    <property type="match status" value="1"/>
</dbReference>
<dbReference type="GO" id="GO:0016787">
    <property type="term" value="F:hydrolase activity"/>
    <property type="evidence" value="ECO:0007669"/>
    <property type="project" value="UniProtKB-KW"/>
</dbReference>
<evidence type="ECO:0000259" key="3">
    <source>
        <dbReference type="Pfam" id="PF02275"/>
    </source>
</evidence>
<evidence type="ECO:0000256" key="1">
    <source>
        <dbReference type="ARBA" id="ARBA00006625"/>
    </source>
</evidence>
<evidence type="ECO:0000313" key="5">
    <source>
        <dbReference type="Proteomes" id="UP000428328"/>
    </source>
</evidence>
<proteinExistence type="inferred from homology"/>